<evidence type="ECO:0000256" key="9">
    <source>
        <dbReference type="ARBA" id="ARBA00022977"/>
    </source>
</evidence>
<evidence type="ECO:0000256" key="6">
    <source>
        <dbReference type="ARBA" id="ARBA00022741"/>
    </source>
</evidence>
<gene>
    <name evidence="11" type="ORF">SAMN04487820_110244</name>
</gene>
<feature type="domain" description="Pyridoxamine kinase/Phosphomethylpyrimidine kinase" evidence="10">
    <location>
        <begin position="12"/>
        <end position="259"/>
    </location>
</feature>
<keyword evidence="5" id="KW-0808">Transferase</keyword>
<evidence type="ECO:0000259" key="10">
    <source>
        <dbReference type="Pfam" id="PF08543"/>
    </source>
</evidence>
<dbReference type="SUPFAM" id="SSF53613">
    <property type="entry name" value="Ribokinase-like"/>
    <property type="match status" value="1"/>
</dbReference>
<dbReference type="FunFam" id="3.40.1190.20:FF:000003">
    <property type="entry name" value="Phosphomethylpyrimidine kinase ThiD"/>
    <property type="match status" value="1"/>
</dbReference>
<dbReference type="Gene3D" id="3.40.1190.20">
    <property type="match status" value="1"/>
</dbReference>
<proteinExistence type="predicted"/>
<dbReference type="Proteomes" id="UP000199213">
    <property type="component" value="Unassembled WGS sequence"/>
</dbReference>
<reference evidence="12" key="1">
    <citation type="submission" date="2016-10" db="EMBL/GenBank/DDBJ databases">
        <authorList>
            <person name="Varghese N."/>
            <person name="Submissions S."/>
        </authorList>
    </citation>
    <scope>NUCLEOTIDE SEQUENCE [LARGE SCALE GENOMIC DNA]</scope>
    <source>
        <strain evidence="12">DSM 45460</strain>
    </source>
</reference>
<evidence type="ECO:0000313" key="11">
    <source>
        <dbReference type="EMBL" id="SDK66166.1"/>
    </source>
</evidence>
<dbReference type="Pfam" id="PF08543">
    <property type="entry name" value="Phos_pyr_kin"/>
    <property type="match status" value="1"/>
</dbReference>
<dbReference type="GO" id="GO:0005524">
    <property type="term" value="F:ATP binding"/>
    <property type="evidence" value="ECO:0007669"/>
    <property type="project" value="UniProtKB-KW"/>
</dbReference>
<organism evidence="11 12">
    <name type="scientific">Actinopolyspora mzabensis</name>
    <dbReference type="NCBI Taxonomy" id="995066"/>
    <lineage>
        <taxon>Bacteria</taxon>
        <taxon>Bacillati</taxon>
        <taxon>Actinomycetota</taxon>
        <taxon>Actinomycetes</taxon>
        <taxon>Actinopolysporales</taxon>
        <taxon>Actinopolysporaceae</taxon>
        <taxon>Actinopolyspora</taxon>
    </lineage>
</organism>
<keyword evidence="6" id="KW-0547">Nucleotide-binding</keyword>
<dbReference type="GO" id="GO:0005829">
    <property type="term" value="C:cytosol"/>
    <property type="evidence" value="ECO:0007669"/>
    <property type="project" value="TreeGrafter"/>
</dbReference>
<dbReference type="AlphaFoldDB" id="A0A1G9DQM4"/>
<dbReference type="UniPathway" id="UPA00060">
    <property type="reaction ID" value="UER00138"/>
</dbReference>
<keyword evidence="9" id="KW-0784">Thiamine biosynthesis</keyword>
<keyword evidence="7 11" id="KW-0418">Kinase</keyword>
<sequence length="273" mass="28779">MIPNVLTIAGTDPSGGAGIQADLKAFSANGTYGMAVTTALVAQTTTGVSSVREIPADFVADQLRTLFDDVRVDAIKIGMLSDAEIIRTVAGVLSEYSAREIVLDPVMVAKSGDRLLAADAVRALRDELVPRVDLITPNLPEAADLLGVSEPTDTEGMAAQAERLAELGVERVLLKGGHLGGESSVDVLRTTSGVELLAHERVVTKNDHGTGCTLSAATAALRARGRDWPTAVREAKDYLTGALRAADLLDVGQGHGPVHHFYRWWPGETTPHG</sequence>
<keyword evidence="8" id="KW-0067">ATP-binding</keyword>
<dbReference type="GO" id="GO:0008902">
    <property type="term" value="F:hydroxymethylpyrimidine kinase activity"/>
    <property type="evidence" value="ECO:0007669"/>
    <property type="project" value="UniProtKB-EC"/>
</dbReference>
<dbReference type="CDD" id="cd01169">
    <property type="entry name" value="HMPP_kinase"/>
    <property type="match status" value="1"/>
</dbReference>
<name>A0A1G9DQM4_ACTMZ</name>
<dbReference type="InterPro" id="IPR004399">
    <property type="entry name" value="HMP/HMP-P_kinase_dom"/>
</dbReference>
<protein>
    <submittedName>
        <fullName evidence="11">Hydroxymethylpyrimidine/phosphomethylpyrimidine kinase</fullName>
    </submittedName>
</protein>
<evidence type="ECO:0000256" key="5">
    <source>
        <dbReference type="ARBA" id="ARBA00022679"/>
    </source>
</evidence>
<dbReference type="GO" id="GO:0008972">
    <property type="term" value="F:phosphomethylpyrimidine kinase activity"/>
    <property type="evidence" value="ECO:0007669"/>
    <property type="project" value="UniProtKB-EC"/>
</dbReference>
<evidence type="ECO:0000256" key="7">
    <source>
        <dbReference type="ARBA" id="ARBA00022777"/>
    </source>
</evidence>
<dbReference type="PANTHER" id="PTHR20858">
    <property type="entry name" value="PHOSPHOMETHYLPYRIMIDINE KINASE"/>
    <property type="match status" value="1"/>
</dbReference>
<evidence type="ECO:0000256" key="4">
    <source>
        <dbReference type="ARBA" id="ARBA00004769"/>
    </source>
</evidence>
<comment type="catalytic activity">
    <reaction evidence="1">
        <text>4-amino-5-hydroxymethyl-2-methylpyrimidine + ATP = 4-amino-2-methyl-5-(phosphooxymethyl)pyrimidine + ADP + H(+)</text>
        <dbReference type="Rhea" id="RHEA:23096"/>
        <dbReference type="ChEBI" id="CHEBI:15378"/>
        <dbReference type="ChEBI" id="CHEBI:16892"/>
        <dbReference type="ChEBI" id="CHEBI:30616"/>
        <dbReference type="ChEBI" id="CHEBI:58354"/>
        <dbReference type="ChEBI" id="CHEBI:456216"/>
        <dbReference type="EC" id="2.7.1.49"/>
    </reaction>
</comment>
<accession>A0A1G9DQM4</accession>
<evidence type="ECO:0000256" key="1">
    <source>
        <dbReference type="ARBA" id="ARBA00000151"/>
    </source>
</evidence>
<comment type="function">
    <text evidence="3">Catalyzes the phosphorylation of hydroxymethylpyrimidine phosphate (HMP-P) to HMP-PP, and of HMP to HMP-P.</text>
</comment>
<dbReference type="OrthoDB" id="34166at2"/>
<dbReference type="EMBL" id="FNFM01000010">
    <property type="protein sequence ID" value="SDK66166.1"/>
    <property type="molecule type" value="Genomic_DNA"/>
</dbReference>
<comment type="pathway">
    <text evidence="4">Cofactor biosynthesis; thiamine diphosphate biosynthesis; 4-amino-2-methyl-5-diphosphomethylpyrimidine from 5-amino-1-(5-phospho-D-ribosyl)imidazole: step 3/3.</text>
</comment>
<dbReference type="InterPro" id="IPR013749">
    <property type="entry name" value="PM/HMP-P_kinase-1"/>
</dbReference>
<dbReference type="NCBIfam" id="TIGR00097">
    <property type="entry name" value="HMP-P_kinase"/>
    <property type="match status" value="1"/>
</dbReference>
<dbReference type="GO" id="GO:0009229">
    <property type="term" value="P:thiamine diphosphate biosynthetic process"/>
    <property type="evidence" value="ECO:0007669"/>
    <property type="project" value="UniProtKB-UniPathway"/>
</dbReference>
<dbReference type="RefSeq" id="WP_092630236.1">
    <property type="nucleotide sequence ID" value="NZ_FNFM01000010.1"/>
</dbReference>
<keyword evidence="12" id="KW-1185">Reference proteome</keyword>
<dbReference type="PANTHER" id="PTHR20858:SF17">
    <property type="entry name" value="HYDROXYMETHYLPYRIMIDINE_PHOSPHOMETHYLPYRIMIDINE KINASE THI20-RELATED"/>
    <property type="match status" value="1"/>
</dbReference>
<comment type="catalytic activity">
    <reaction evidence="2">
        <text>4-amino-2-methyl-5-(phosphooxymethyl)pyrimidine + ATP = 4-amino-2-methyl-5-(diphosphooxymethyl)pyrimidine + ADP</text>
        <dbReference type="Rhea" id="RHEA:19893"/>
        <dbReference type="ChEBI" id="CHEBI:30616"/>
        <dbReference type="ChEBI" id="CHEBI:57841"/>
        <dbReference type="ChEBI" id="CHEBI:58354"/>
        <dbReference type="ChEBI" id="CHEBI:456216"/>
        <dbReference type="EC" id="2.7.4.7"/>
    </reaction>
</comment>
<dbReference type="GO" id="GO:0009228">
    <property type="term" value="P:thiamine biosynthetic process"/>
    <property type="evidence" value="ECO:0007669"/>
    <property type="project" value="UniProtKB-KW"/>
</dbReference>
<evidence type="ECO:0000256" key="2">
    <source>
        <dbReference type="ARBA" id="ARBA00000565"/>
    </source>
</evidence>
<evidence type="ECO:0000313" key="12">
    <source>
        <dbReference type="Proteomes" id="UP000199213"/>
    </source>
</evidence>
<evidence type="ECO:0000256" key="8">
    <source>
        <dbReference type="ARBA" id="ARBA00022840"/>
    </source>
</evidence>
<dbReference type="InterPro" id="IPR029056">
    <property type="entry name" value="Ribokinase-like"/>
</dbReference>
<evidence type="ECO:0000256" key="3">
    <source>
        <dbReference type="ARBA" id="ARBA00003848"/>
    </source>
</evidence>